<keyword evidence="3" id="KW-1185">Reference proteome</keyword>
<evidence type="ECO:0000313" key="2">
    <source>
        <dbReference type="EMBL" id="GFY53779.1"/>
    </source>
</evidence>
<dbReference type="AlphaFoldDB" id="A0A8X7C651"/>
<reference evidence="2" key="1">
    <citation type="submission" date="2020-08" db="EMBL/GenBank/DDBJ databases">
        <title>Multicomponent nature underlies the extraordinary mechanical properties of spider dragline silk.</title>
        <authorList>
            <person name="Kono N."/>
            <person name="Nakamura H."/>
            <person name="Mori M."/>
            <person name="Yoshida Y."/>
            <person name="Ohtoshi R."/>
            <person name="Malay A.D."/>
            <person name="Moran D.A.P."/>
            <person name="Tomita M."/>
            <person name="Numata K."/>
            <person name="Arakawa K."/>
        </authorList>
    </citation>
    <scope>NUCLEOTIDE SEQUENCE</scope>
</reference>
<name>A0A8X7C651_9ARAC</name>
<sequence>MSVKLSDNYSGVCHSGIALKKEFSCRKRLNDVLNGIINGRLYKKWINDVSFAETIRKRLELKYEEPQLQSTLQDLKLAFFTLGFGYVVTFFTFLVEVLIPMRFDIFHP</sequence>
<keyword evidence="1" id="KW-1133">Transmembrane helix</keyword>
<keyword evidence="1" id="KW-0472">Membrane</keyword>
<dbReference type="OrthoDB" id="6117597at2759"/>
<feature type="transmembrane region" description="Helical" evidence="1">
    <location>
        <begin position="77"/>
        <end position="99"/>
    </location>
</feature>
<dbReference type="EMBL" id="BMAV01009488">
    <property type="protein sequence ID" value="GFY53779.1"/>
    <property type="molecule type" value="Genomic_DNA"/>
</dbReference>
<dbReference type="Proteomes" id="UP000886998">
    <property type="component" value="Unassembled WGS sequence"/>
</dbReference>
<comment type="caution">
    <text evidence="2">The sequence shown here is derived from an EMBL/GenBank/DDBJ whole genome shotgun (WGS) entry which is preliminary data.</text>
</comment>
<protein>
    <submittedName>
        <fullName evidence="2">Uncharacterized protein</fullName>
    </submittedName>
</protein>
<evidence type="ECO:0000313" key="3">
    <source>
        <dbReference type="Proteomes" id="UP000886998"/>
    </source>
</evidence>
<proteinExistence type="predicted"/>
<accession>A0A8X7C651</accession>
<evidence type="ECO:0000256" key="1">
    <source>
        <dbReference type="SAM" id="Phobius"/>
    </source>
</evidence>
<organism evidence="2 3">
    <name type="scientific">Trichonephila inaurata madagascariensis</name>
    <dbReference type="NCBI Taxonomy" id="2747483"/>
    <lineage>
        <taxon>Eukaryota</taxon>
        <taxon>Metazoa</taxon>
        <taxon>Ecdysozoa</taxon>
        <taxon>Arthropoda</taxon>
        <taxon>Chelicerata</taxon>
        <taxon>Arachnida</taxon>
        <taxon>Araneae</taxon>
        <taxon>Araneomorphae</taxon>
        <taxon>Entelegynae</taxon>
        <taxon>Araneoidea</taxon>
        <taxon>Nephilidae</taxon>
        <taxon>Trichonephila</taxon>
        <taxon>Trichonephila inaurata</taxon>
    </lineage>
</organism>
<gene>
    <name evidence="2" type="ORF">TNIN_372171</name>
</gene>
<keyword evidence="1" id="KW-0812">Transmembrane</keyword>